<comment type="caution">
    <text evidence="2">The sequence shown here is derived from an EMBL/GenBank/DDBJ whole genome shotgun (WGS) entry which is preliminary data.</text>
</comment>
<organism evidence="2 3">
    <name type="scientific">Ostreobium quekettii</name>
    <dbReference type="NCBI Taxonomy" id="121088"/>
    <lineage>
        <taxon>Eukaryota</taxon>
        <taxon>Viridiplantae</taxon>
        <taxon>Chlorophyta</taxon>
        <taxon>core chlorophytes</taxon>
        <taxon>Ulvophyceae</taxon>
        <taxon>TCBD clade</taxon>
        <taxon>Bryopsidales</taxon>
        <taxon>Ostreobineae</taxon>
        <taxon>Ostreobiaceae</taxon>
        <taxon>Ostreobium</taxon>
    </lineage>
</organism>
<name>A0A8S1JCZ8_9CHLO</name>
<protein>
    <submittedName>
        <fullName evidence="2">Uncharacterized protein</fullName>
    </submittedName>
</protein>
<dbReference type="EMBL" id="CAJHUC010002240">
    <property type="protein sequence ID" value="CAD7703454.1"/>
    <property type="molecule type" value="Genomic_DNA"/>
</dbReference>
<proteinExistence type="predicted"/>
<evidence type="ECO:0000256" key="1">
    <source>
        <dbReference type="SAM" id="MobiDB-lite"/>
    </source>
</evidence>
<dbReference type="AlphaFoldDB" id="A0A8S1JCZ8"/>
<reference evidence="2" key="1">
    <citation type="submission" date="2020-12" db="EMBL/GenBank/DDBJ databases">
        <authorList>
            <person name="Iha C."/>
        </authorList>
    </citation>
    <scope>NUCLEOTIDE SEQUENCE</scope>
</reference>
<sequence length="139" mass="14741">MALLASPIQKHPQRPSEPWYHILCAAQHSSKAAEWSGLLRRSSAMESESERIEKPPEKLLKSAMGDKAAAVKGGGPADSIHPTAADPPIEGNTYALLVAFVGEGYRVLTRSSGAFLLSSNFCDGQRLSVLPTAGLAVQS</sequence>
<evidence type="ECO:0000313" key="2">
    <source>
        <dbReference type="EMBL" id="CAD7703454.1"/>
    </source>
</evidence>
<dbReference type="Proteomes" id="UP000708148">
    <property type="component" value="Unassembled WGS sequence"/>
</dbReference>
<evidence type="ECO:0000313" key="3">
    <source>
        <dbReference type="Proteomes" id="UP000708148"/>
    </source>
</evidence>
<feature type="region of interest" description="Disordered" evidence="1">
    <location>
        <begin position="63"/>
        <end position="85"/>
    </location>
</feature>
<keyword evidence="3" id="KW-1185">Reference proteome</keyword>
<accession>A0A8S1JCZ8</accession>
<gene>
    <name evidence="2" type="ORF">OSTQU699_LOCUS8811</name>
</gene>